<protein>
    <submittedName>
        <fullName evidence="6">Carboxylesterase</fullName>
    </submittedName>
</protein>
<evidence type="ECO:0000256" key="2">
    <source>
        <dbReference type="ARBA" id="ARBA00022487"/>
    </source>
</evidence>
<keyword evidence="3" id="KW-0378">Hydrolase</keyword>
<reference evidence="6" key="1">
    <citation type="submission" date="2012-04" db="EMBL/GenBank/DDBJ databases">
        <title>Laodelphgax striatellus carboxylesterase-like genes.</title>
        <authorList>
            <person name="Zhang Y.-L."/>
            <person name="Wang L.-H."/>
            <person name="Fang J.-C."/>
        </authorList>
    </citation>
    <scope>NUCLEOTIDE SEQUENCE</scope>
    <source>
        <strain evidence="6">Yunnan</strain>
        <tissue evidence="6">Whole body</tissue>
    </source>
</reference>
<keyword evidence="2" id="KW-0719">Serine esterase</keyword>
<proteinExistence type="evidence at transcript level"/>
<name>I6Z9X8_LAOST</name>
<gene>
    <name evidence="6" type="primary">CarE</name>
</gene>
<dbReference type="InterPro" id="IPR002018">
    <property type="entry name" value="CarbesteraseB"/>
</dbReference>
<dbReference type="EMBL" id="JQ990774">
    <property type="protein sequence ID" value="AFN66437.1"/>
    <property type="molecule type" value="mRNA"/>
</dbReference>
<dbReference type="Pfam" id="PF00135">
    <property type="entry name" value="COesterase"/>
    <property type="match status" value="1"/>
</dbReference>
<keyword evidence="4" id="KW-0325">Glycoprotein</keyword>
<accession>I6Z9X8</accession>
<evidence type="ECO:0000256" key="1">
    <source>
        <dbReference type="ARBA" id="ARBA00005964"/>
    </source>
</evidence>
<dbReference type="Gene3D" id="3.40.50.1820">
    <property type="entry name" value="alpha/beta hydrolase"/>
    <property type="match status" value="1"/>
</dbReference>
<evidence type="ECO:0000256" key="4">
    <source>
        <dbReference type="ARBA" id="ARBA00023180"/>
    </source>
</evidence>
<dbReference type="AlphaFoldDB" id="I6Z9X8"/>
<dbReference type="InterPro" id="IPR029058">
    <property type="entry name" value="AB_hydrolase_fold"/>
</dbReference>
<organism evidence="6">
    <name type="scientific">Laodelphax striatellus</name>
    <name type="common">Small brown planthopper</name>
    <name type="synonym">Delphax striatella</name>
    <dbReference type="NCBI Taxonomy" id="195883"/>
    <lineage>
        <taxon>Eukaryota</taxon>
        <taxon>Metazoa</taxon>
        <taxon>Ecdysozoa</taxon>
        <taxon>Arthropoda</taxon>
        <taxon>Hexapoda</taxon>
        <taxon>Insecta</taxon>
        <taxon>Pterygota</taxon>
        <taxon>Neoptera</taxon>
        <taxon>Paraneoptera</taxon>
        <taxon>Hemiptera</taxon>
        <taxon>Auchenorrhyncha</taxon>
        <taxon>Fulgoroidea</taxon>
        <taxon>Delphacidae</taxon>
        <taxon>Criomorphinae</taxon>
        <taxon>Laodelphax</taxon>
    </lineage>
</organism>
<evidence type="ECO:0000313" key="6">
    <source>
        <dbReference type="EMBL" id="AFN66437.1"/>
    </source>
</evidence>
<dbReference type="SUPFAM" id="SSF53474">
    <property type="entry name" value="alpha/beta-Hydrolases"/>
    <property type="match status" value="1"/>
</dbReference>
<dbReference type="PANTHER" id="PTHR43142">
    <property type="entry name" value="CARBOXYLIC ESTER HYDROLASE"/>
    <property type="match status" value="1"/>
</dbReference>
<feature type="non-terminal residue" evidence="6">
    <location>
        <position position="1"/>
    </location>
</feature>
<dbReference type="GO" id="GO:0052689">
    <property type="term" value="F:carboxylic ester hydrolase activity"/>
    <property type="evidence" value="ECO:0007669"/>
    <property type="project" value="UniProtKB-KW"/>
</dbReference>
<sequence length="254" mass="29552">VIEHHNTTGERFLLDDPVQLIKKKQYNHVPVVTGIVRDEFKERFAWMLTNSEESKRELEFFNNNFNKVLPVILLYDDKTEKEERQITDELQRFYLNGEQINNNTINGLGDAFADATIIHGEYTTAKLLAKYNNAPVYFYMFNYLGRYGHAHDSTTSKVLGPTHHDELIYLFYVLKGFPKFNTTDPEAIMVRRLTTLWSNFASTGNPTPTNSSVQWLPMGVNNLKYLDLNTDLKMVNGLPYPERMRVWDSLFPID</sequence>
<dbReference type="PANTHER" id="PTHR43142:SF1">
    <property type="entry name" value="CARBOXYLIC ESTER HYDROLASE"/>
    <property type="match status" value="1"/>
</dbReference>
<comment type="similarity">
    <text evidence="1">Belongs to the type-B carboxylesterase/lipase family.</text>
</comment>
<evidence type="ECO:0000256" key="3">
    <source>
        <dbReference type="ARBA" id="ARBA00022801"/>
    </source>
</evidence>
<feature type="domain" description="Carboxylesterase type B" evidence="5">
    <location>
        <begin position="9"/>
        <end position="247"/>
    </location>
</feature>
<evidence type="ECO:0000259" key="5">
    <source>
        <dbReference type="Pfam" id="PF00135"/>
    </source>
</evidence>